<dbReference type="GO" id="GO:0005730">
    <property type="term" value="C:nucleolus"/>
    <property type="evidence" value="ECO:0007669"/>
    <property type="project" value="UniProtKB-SubCell"/>
</dbReference>
<dbReference type="Pfam" id="PF14615">
    <property type="entry name" value="Rsa3"/>
    <property type="match status" value="1"/>
</dbReference>
<feature type="compositionally biased region" description="Low complexity" evidence="8">
    <location>
        <begin position="72"/>
        <end position="129"/>
    </location>
</feature>
<evidence type="ECO:0000256" key="5">
    <source>
        <dbReference type="ARBA" id="ARBA00022517"/>
    </source>
</evidence>
<dbReference type="GO" id="GO:0000027">
    <property type="term" value="P:ribosomal large subunit assembly"/>
    <property type="evidence" value="ECO:0007669"/>
    <property type="project" value="TreeGrafter"/>
</dbReference>
<evidence type="ECO:0000256" key="8">
    <source>
        <dbReference type="SAM" id="MobiDB-lite"/>
    </source>
</evidence>
<keyword evidence="5" id="KW-0690">Ribosome biogenesis</keyword>
<dbReference type="InterPro" id="IPR028217">
    <property type="entry name" value="Rsa3_C"/>
</dbReference>
<keyword evidence="7" id="KW-0687">Ribonucleoprotein</keyword>
<feature type="compositionally biased region" description="Polar residues" evidence="8">
    <location>
        <begin position="42"/>
        <end position="54"/>
    </location>
</feature>
<evidence type="ECO:0000256" key="4">
    <source>
        <dbReference type="ARBA" id="ARBA00015339"/>
    </source>
</evidence>
<evidence type="ECO:0000256" key="1">
    <source>
        <dbReference type="ARBA" id="ARBA00003035"/>
    </source>
</evidence>
<dbReference type="GO" id="GO:0030687">
    <property type="term" value="C:preribosome, large subunit precursor"/>
    <property type="evidence" value="ECO:0007669"/>
    <property type="project" value="TreeGrafter"/>
</dbReference>
<protein>
    <recommendedName>
        <fullName evidence="4">Ribosome assembly protein 3</fullName>
    </recommendedName>
</protein>
<comment type="function">
    <text evidence="1">Required for efficient biogenesis of the 60S ribosomal subunit.</text>
</comment>
<feature type="domain" description="Ribosome-assembly protein 3 C-terminal" evidence="9">
    <location>
        <begin position="158"/>
        <end position="203"/>
    </location>
</feature>
<evidence type="ECO:0000256" key="3">
    <source>
        <dbReference type="ARBA" id="ARBA00006256"/>
    </source>
</evidence>
<dbReference type="PANTHER" id="PTHR28127">
    <property type="entry name" value="RIBOSOME ASSEMBLY PROTEIN 3"/>
    <property type="match status" value="1"/>
</dbReference>
<feature type="compositionally biased region" description="Basic residues" evidence="8">
    <location>
        <begin position="11"/>
        <end position="22"/>
    </location>
</feature>
<dbReference type="EMBL" id="ML210154">
    <property type="protein sequence ID" value="TFK28595.1"/>
    <property type="molecule type" value="Genomic_DNA"/>
</dbReference>
<evidence type="ECO:0000256" key="2">
    <source>
        <dbReference type="ARBA" id="ARBA00004604"/>
    </source>
</evidence>
<keyword evidence="11" id="KW-1185">Reference proteome</keyword>
<gene>
    <name evidence="10" type="ORF">FA15DRAFT_753294</name>
</gene>
<evidence type="ECO:0000259" key="9">
    <source>
        <dbReference type="Pfam" id="PF14615"/>
    </source>
</evidence>
<proteinExistence type="inferred from homology"/>
<dbReference type="STRING" id="230819.A0A5C3L7C8"/>
<dbReference type="OrthoDB" id="69550at2759"/>
<comment type="similarity">
    <text evidence="3">Belongs to the RSA3 family.</text>
</comment>
<feature type="region of interest" description="Disordered" evidence="8">
    <location>
        <begin position="1"/>
        <end position="150"/>
    </location>
</feature>
<feature type="compositionally biased region" description="Low complexity" evidence="8">
    <location>
        <begin position="23"/>
        <end position="34"/>
    </location>
</feature>
<evidence type="ECO:0000256" key="6">
    <source>
        <dbReference type="ARBA" id="ARBA00023242"/>
    </source>
</evidence>
<dbReference type="Proteomes" id="UP000307440">
    <property type="component" value="Unassembled WGS sequence"/>
</dbReference>
<sequence length="218" mass="23478">MPHAAANPNAPKRRHRKRKRRVSVSSSSSSSSSSEGSDSDAEQQTAAVKPQQPQLIKKPVAQVVEKDEKSSRSSSSSSSDSSSSESESDSDSSSSDESSGGRNVARSAAVARATAQNAQAAKTFPRQQSPSPPPPPTEIPSFLNSENEKEQELMKERFRKFWLASVADGFKDDLEEIQKEPNLGQSRLALLIDSLATGADVFTQKNENGVSEMDIVLN</sequence>
<organism evidence="10 11">
    <name type="scientific">Coprinopsis marcescibilis</name>
    <name type="common">Agaric fungus</name>
    <name type="synonym">Psathyrella marcescibilis</name>
    <dbReference type="NCBI Taxonomy" id="230819"/>
    <lineage>
        <taxon>Eukaryota</taxon>
        <taxon>Fungi</taxon>
        <taxon>Dikarya</taxon>
        <taxon>Basidiomycota</taxon>
        <taxon>Agaricomycotina</taxon>
        <taxon>Agaricomycetes</taxon>
        <taxon>Agaricomycetidae</taxon>
        <taxon>Agaricales</taxon>
        <taxon>Agaricineae</taxon>
        <taxon>Psathyrellaceae</taxon>
        <taxon>Coprinopsis</taxon>
    </lineage>
</organism>
<reference evidence="10 11" key="1">
    <citation type="journal article" date="2019" name="Nat. Ecol. Evol.">
        <title>Megaphylogeny resolves global patterns of mushroom evolution.</title>
        <authorList>
            <person name="Varga T."/>
            <person name="Krizsan K."/>
            <person name="Foldi C."/>
            <person name="Dima B."/>
            <person name="Sanchez-Garcia M."/>
            <person name="Sanchez-Ramirez S."/>
            <person name="Szollosi G.J."/>
            <person name="Szarkandi J.G."/>
            <person name="Papp V."/>
            <person name="Albert L."/>
            <person name="Andreopoulos W."/>
            <person name="Angelini C."/>
            <person name="Antonin V."/>
            <person name="Barry K.W."/>
            <person name="Bougher N.L."/>
            <person name="Buchanan P."/>
            <person name="Buyck B."/>
            <person name="Bense V."/>
            <person name="Catcheside P."/>
            <person name="Chovatia M."/>
            <person name="Cooper J."/>
            <person name="Damon W."/>
            <person name="Desjardin D."/>
            <person name="Finy P."/>
            <person name="Geml J."/>
            <person name="Haridas S."/>
            <person name="Hughes K."/>
            <person name="Justo A."/>
            <person name="Karasinski D."/>
            <person name="Kautmanova I."/>
            <person name="Kiss B."/>
            <person name="Kocsube S."/>
            <person name="Kotiranta H."/>
            <person name="LaButti K.M."/>
            <person name="Lechner B.E."/>
            <person name="Liimatainen K."/>
            <person name="Lipzen A."/>
            <person name="Lukacs Z."/>
            <person name="Mihaltcheva S."/>
            <person name="Morgado L.N."/>
            <person name="Niskanen T."/>
            <person name="Noordeloos M.E."/>
            <person name="Ohm R.A."/>
            <person name="Ortiz-Santana B."/>
            <person name="Ovrebo C."/>
            <person name="Racz N."/>
            <person name="Riley R."/>
            <person name="Savchenko A."/>
            <person name="Shiryaev A."/>
            <person name="Soop K."/>
            <person name="Spirin V."/>
            <person name="Szebenyi C."/>
            <person name="Tomsovsky M."/>
            <person name="Tulloss R.E."/>
            <person name="Uehling J."/>
            <person name="Grigoriev I.V."/>
            <person name="Vagvolgyi C."/>
            <person name="Papp T."/>
            <person name="Martin F.M."/>
            <person name="Miettinen O."/>
            <person name="Hibbett D.S."/>
            <person name="Nagy L.G."/>
        </authorList>
    </citation>
    <scope>NUCLEOTIDE SEQUENCE [LARGE SCALE GENOMIC DNA]</scope>
    <source>
        <strain evidence="10 11">CBS 121175</strain>
    </source>
</reference>
<dbReference type="PANTHER" id="PTHR28127:SF1">
    <property type="entry name" value="RIBOSOME ASSEMBLY PROTEIN 3"/>
    <property type="match status" value="1"/>
</dbReference>
<keyword evidence="6" id="KW-0539">Nucleus</keyword>
<evidence type="ECO:0000256" key="7">
    <source>
        <dbReference type="ARBA" id="ARBA00023274"/>
    </source>
</evidence>
<evidence type="ECO:0000313" key="11">
    <source>
        <dbReference type="Proteomes" id="UP000307440"/>
    </source>
</evidence>
<name>A0A5C3L7C8_COPMA</name>
<dbReference type="InterPro" id="IPR051898">
    <property type="entry name" value="Ribosome_Assembly_3"/>
</dbReference>
<dbReference type="AlphaFoldDB" id="A0A5C3L7C8"/>
<comment type="subcellular location">
    <subcellularLocation>
        <location evidence="2">Nucleus</location>
        <location evidence="2">Nucleolus</location>
    </subcellularLocation>
</comment>
<accession>A0A5C3L7C8</accession>
<evidence type="ECO:0000313" key="10">
    <source>
        <dbReference type="EMBL" id="TFK28595.1"/>
    </source>
</evidence>